<protein>
    <submittedName>
        <fullName evidence="4">Tail associated lysin</fullName>
    </submittedName>
</protein>
<dbReference type="InterPro" id="IPR048784">
    <property type="entry name" value="Caud_bapl16_2nd"/>
</dbReference>
<feature type="domain" description="Phage tail base-plate attachment protein N0" evidence="3">
    <location>
        <begin position="113"/>
        <end position="221"/>
    </location>
</feature>
<evidence type="ECO:0000259" key="3">
    <source>
        <dbReference type="Pfam" id="PF20954"/>
    </source>
</evidence>
<evidence type="ECO:0000259" key="1">
    <source>
        <dbReference type="Pfam" id="PF16792"/>
    </source>
</evidence>
<name>A0A2Z2P1R3_9CAUD</name>
<evidence type="ECO:0000313" key="5">
    <source>
        <dbReference type="Proteomes" id="UP000250692"/>
    </source>
</evidence>
<dbReference type="Gene3D" id="3.55.50.50">
    <property type="entry name" value="Baseplate protein Gp16, domain 2"/>
    <property type="match status" value="1"/>
</dbReference>
<dbReference type="InterPro" id="IPR043073">
    <property type="entry name" value="Gp16_domD4"/>
</dbReference>
<dbReference type="Proteomes" id="UP000250692">
    <property type="component" value="Segment"/>
</dbReference>
<dbReference type="Gene3D" id="2.30.300.20">
    <property type="match status" value="1"/>
</dbReference>
<reference evidence="4 5" key="1">
    <citation type="submission" date="2017-04" db="EMBL/GenBank/DDBJ databases">
        <title>Genome sequences and comparative analysis of three virulent Lactococcus garvieae phages, novel phages with genome architecture linking the 936 group phages of Lactococcus lactis.</title>
        <authorList>
            <person name="Hoai T.D."/>
            <person name="Nishiki I."/>
            <person name="Yoshida T."/>
            <person name="Nakai T."/>
        </authorList>
    </citation>
    <scope>NUCLEOTIDE SEQUENCE [LARGE SCALE GENOMIC DNA]</scope>
</reference>
<dbReference type="InterPro" id="IPR048783">
    <property type="entry name" value="Caud_bapl16_3rd"/>
</dbReference>
<dbReference type="InterPro" id="IPR043075">
    <property type="entry name" value="Gp16_dom1_2"/>
</dbReference>
<accession>A0A2Z2P1R3</accession>
<dbReference type="Pfam" id="PF20954">
    <property type="entry name" value="Caud_bapl16_2nd"/>
    <property type="match status" value="1"/>
</dbReference>
<sequence length="372" mass="42939">MLEVNIYDNFNPNELNILDFPLPDGSGSVARPIPKPKARTQVLEYELWQTGYKYTSSATFASEIEVGDIVEVLTIENVPMATTPDITEDYPLSLIYLVTDVDENNRATLKNYFWAMIEGNEIPTKMLKSTTRGILIRMIDPNINQLMTYDFMYNGELFKQGIKYNRKSDTTDVPSVAKDMFSAVNFQPFPTIRRVEYDPDGEVLVPRDTIEMNMTSRTWVRSAIETRIDEALKPSVEYETIVTRSNYNYIVVYVKTTPDGDTYGETPQIYTIDDNGNLVNVRNYKGDGHDLPEQRIMKTLFYDEQPSNAQLKFEVSPDTVIANLFFNQDPKRELYVNDLARIYYNGRKYEGYIADRVFTPANDRLLFVEARF</sequence>
<dbReference type="Gene3D" id="3.30.1920.20">
    <property type="match status" value="1"/>
</dbReference>
<evidence type="ECO:0000259" key="2">
    <source>
        <dbReference type="Pfam" id="PF20953"/>
    </source>
</evidence>
<dbReference type="InterPro" id="IPR031861">
    <property type="entry name" value="Caud_bapl16_1st"/>
</dbReference>
<feature type="domain" description="Phage tail base-plate attachment protein C-terminal insertion" evidence="2">
    <location>
        <begin position="240"/>
        <end position="319"/>
    </location>
</feature>
<dbReference type="EMBL" id="KY926698">
    <property type="protein sequence ID" value="ASJ80003.2"/>
    <property type="molecule type" value="Genomic_DNA"/>
</dbReference>
<proteinExistence type="predicted"/>
<evidence type="ECO:0000313" key="4">
    <source>
        <dbReference type="EMBL" id="ASJ80003.2"/>
    </source>
</evidence>
<organism evidence="4 5">
    <name type="scientific">Lactococcus phage PLgY-16</name>
    <dbReference type="NCBI Taxonomy" id="1983589"/>
    <lineage>
        <taxon>Viruses</taxon>
        <taxon>Duplodnaviria</taxon>
        <taxon>Heunggongvirae</taxon>
        <taxon>Uroviricota</taxon>
        <taxon>Caudoviricetes</taxon>
        <taxon>Uwajimavirus</taxon>
        <taxon>Uwajimavirus PLgW1</taxon>
    </lineage>
</organism>
<dbReference type="Pfam" id="PF20953">
    <property type="entry name" value="Caud_bapl16_3rd"/>
    <property type="match status" value="1"/>
</dbReference>
<feature type="domain" description="Phage tail base-plate attachment protein N-terminal barrel" evidence="1">
    <location>
        <begin position="1"/>
        <end position="110"/>
    </location>
</feature>
<dbReference type="Pfam" id="PF16792">
    <property type="entry name" value="Caud_bapl16_1st"/>
    <property type="match status" value="1"/>
</dbReference>